<protein>
    <recommendedName>
        <fullName evidence="3">Normocyte-binding protein</fullName>
    </recommendedName>
</protein>
<dbReference type="RefSeq" id="WP_039253575.1">
    <property type="nucleotide sequence ID" value="NZ_JENJ01000012.1"/>
</dbReference>
<accession>A0A0A0IAF8</accession>
<sequence>MQSLRQIDIRNLYRNYRKVSKKLNCFFRSTPFVSLKHYPDFIISNNLKEFIVKNEVISNVKEDTLIIVDLPLGEALTLGYMLNKDYDASLVLSLNFMFHPYGVVGTTEDIQTLINVGLNLKQDVHNKYVFILDSNRYFEEYSTIKDVSKEKFNNQYEITYEDLPTAEILNELNIKKVFVYYKDLKEDIKSYLEYLKESSLEVITLKG</sequence>
<dbReference type="OrthoDB" id="1893398at2"/>
<proteinExistence type="predicted"/>
<comment type="caution">
    <text evidence="1">The sequence shown here is derived from an EMBL/GenBank/DDBJ whole genome shotgun (WGS) entry which is preliminary data.</text>
</comment>
<dbReference type="AlphaFoldDB" id="A0A0A0IAF8"/>
<evidence type="ECO:0000313" key="1">
    <source>
        <dbReference type="EMBL" id="KGM97266.1"/>
    </source>
</evidence>
<evidence type="ECO:0000313" key="2">
    <source>
        <dbReference type="Proteomes" id="UP000030012"/>
    </source>
</evidence>
<gene>
    <name evidence="1" type="ORF">Z968_03910</name>
</gene>
<name>A0A0A0IAF8_CLONO</name>
<dbReference type="Proteomes" id="UP000030012">
    <property type="component" value="Unassembled WGS sequence"/>
</dbReference>
<organism evidence="1 2">
    <name type="scientific">Clostridium novyi A str. 4552</name>
    <dbReference type="NCBI Taxonomy" id="1444289"/>
    <lineage>
        <taxon>Bacteria</taxon>
        <taxon>Bacillati</taxon>
        <taxon>Bacillota</taxon>
        <taxon>Clostridia</taxon>
        <taxon>Eubacteriales</taxon>
        <taxon>Clostridiaceae</taxon>
        <taxon>Clostridium</taxon>
    </lineage>
</organism>
<reference evidence="1 2" key="1">
    <citation type="submission" date="2014-01" db="EMBL/GenBank/DDBJ databases">
        <title>Plasmidome dynamics in the species complex Clostridium novyi sensu lato converts strains of independent lineages into distinctly different pathogens.</title>
        <authorList>
            <person name="Skarin H."/>
            <person name="Segerman B."/>
        </authorList>
    </citation>
    <scope>NUCLEOTIDE SEQUENCE [LARGE SCALE GENOMIC DNA]</scope>
    <source>
        <strain evidence="1 2">4552</strain>
    </source>
</reference>
<dbReference type="EMBL" id="JENJ01000012">
    <property type="protein sequence ID" value="KGM97266.1"/>
    <property type="molecule type" value="Genomic_DNA"/>
</dbReference>
<evidence type="ECO:0008006" key="3">
    <source>
        <dbReference type="Google" id="ProtNLM"/>
    </source>
</evidence>